<dbReference type="RefSeq" id="WP_012063343.1">
    <property type="nucleotide sequence ID" value="NC_009633.1"/>
</dbReference>
<proteinExistence type="predicted"/>
<dbReference type="OrthoDB" id="7205479at2"/>
<feature type="transmembrane region" description="Helical" evidence="1">
    <location>
        <begin position="54"/>
        <end position="78"/>
    </location>
</feature>
<keyword evidence="3" id="KW-1185">Reference proteome</keyword>
<sequence>MTKFLVRWFSSAAAVYIIASIYDGISVTGFQATLITAAILGIVNMFIKPILLILTLPITLLTLGLFTFVINGIILFITANLVAGFQVKSLFAAIIGSLLISVVNMVINNVLGVKK</sequence>
<dbReference type="AlphaFoldDB" id="A6TQ99"/>
<feature type="transmembrane region" description="Helical" evidence="1">
    <location>
        <begin position="90"/>
        <end position="111"/>
    </location>
</feature>
<evidence type="ECO:0008006" key="4">
    <source>
        <dbReference type="Google" id="ProtNLM"/>
    </source>
</evidence>
<accession>A6TQ99</accession>
<evidence type="ECO:0000313" key="3">
    <source>
        <dbReference type="Proteomes" id="UP000001572"/>
    </source>
</evidence>
<dbReference type="Proteomes" id="UP000001572">
    <property type="component" value="Chromosome"/>
</dbReference>
<gene>
    <name evidence="2" type="ordered locus">Amet_2209</name>
</gene>
<dbReference type="HOGENOM" id="CLU_120441_2_0_9"/>
<feature type="transmembrane region" description="Helical" evidence="1">
    <location>
        <begin position="28"/>
        <end position="47"/>
    </location>
</feature>
<dbReference type="eggNOG" id="COG1950">
    <property type="taxonomic scope" value="Bacteria"/>
</dbReference>
<keyword evidence="1" id="KW-1133">Transmembrane helix</keyword>
<evidence type="ECO:0000313" key="2">
    <source>
        <dbReference type="EMBL" id="ABR48367.1"/>
    </source>
</evidence>
<keyword evidence="1" id="KW-0472">Membrane</keyword>
<protein>
    <recommendedName>
        <fullName evidence="4">Phage holin family protein</fullName>
    </recommendedName>
</protein>
<dbReference type="KEGG" id="amt:Amet_2209"/>
<dbReference type="Pfam" id="PF04020">
    <property type="entry name" value="Phage_holin_4_2"/>
    <property type="match status" value="1"/>
</dbReference>
<keyword evidence="1" id="KW-0812">Transmembrane</keyword>
<dbReference type="STRING" id="293826.Amet_2209"/>
<organism evidence="2 3">
    <name type="scientific">Alkaliphilus metalliredigens (strain QYMF)</name>
    <dbReference type="NCBI Taxonomy" id="293826"/>
    <lineage>
        <taxon>Bacteria</taxon>
        <taxon>Bacillati</taxon>
        <taxon>Bacillota</taxon>
        <taxon>Clostridia</taxon>
        <taxon>Peptostreptococcales</taxon>
        <taxon>Natronincolaceae</taxon>
        <taxon>Alkaliphilus</taxon>
    </lineage>
</organism>
<name>A6TQ99_ALKMQ</name>
<dbReference type="EMBL" id="CP000724">
    <property type="protein sequence ID" value="ABR48367.1"/>
    <property type="molecule type" value="Genomic_DNA"/>
</dbReference>
<dbReference type="InterPro" id="IPR007165">
    <property type="entry name" value="Phage_holin_4_2"/>
</dbReference>
<dbReference type="PANTHER" id="PTHR37309:SF1">
    <property type="entry name" value="SLR0284 PROTEIN"/>
    <property type="match status" value="1"/>
</dbReference>
<evidence type="ECO:0000256" key="1">
    <source>
        <dbReference type="SAM" id="Phobius"/>
    </source>
</evidence>
<feature type="transmembrane region" description="Helical" evidence="1">
    <location>
        <begin position="5"/>
        <end position="22"/>
    </location>
</feature>
<reference evidence="3" key="1">
    <citation type="journal article" date="2016" name="Genome Announc.">
        <title>Complete genome sequence of Alkaliphilus metalliredigens strain QYMF, an alkaliphilic and metal-reducing bacterium isolated from borax-contaminated leachate ponds.</title>
        <authorList>
            <person name="Hwang C."/>
            <person name="Copeland A."/>
            <person name="Lucas S."/>
            <person name="Lapidus A."/>
            <person name="Barry K."/>
            <person name="Detter J.C."/>
            <person name="Glavina Del Rio T."/>
            <person name="Hammon N."/>
            <person name="Israni S."/>
            <person name="Dalin E."/>
            <person name="Tice H."/>
            <person name="Pitluck S."/>
            <person name="Chertkov O."/>
            <person name="Brettin T."/>
            <person name="Bruce D."/>
            <person name="Han C."/>
            <person name="Schmutz J."/>
            <person name="Larimer F."/>
            <person name="Land M.L."/>
            <person name="Hauser L."/>
            <person name="Kyrpides N."/>
            <person name="Mikhailova N."/>
            <person name="Ye Q."/>
            <person name="Zhou J."/>
            <person name="Richardson P."/>
            <person name="Fields M.W."/>
        </authorList>
    </citation>
    <scope>NUCLEOTIDE SEQUENCE [LARGE SCALE GENOMIC DNA]</scope>
    <source>
        <strain evidence="3">QYMF</strain>
    </source>
</reference>
<dbReference type="PANTHER" id="PTHR37309">
    <property type="entry name" value="SLR0284 PROTEIN"/>
    <property type="match status" value="1"/>
</dbReference>